<evidence type="ECO:0000256" key="3">
    <source>
        <dbReference type="RuleBase" id="RU361235"/>
    </source>
</evidence>
<protein>
    <recommendedName>
        <fullName evidence="3">Carboxylic ester hydrolase</fullName>
        <ecNumber evidence="3">3.1.1.-</ecNumber>
    </recommendedName>
</protein>
<evidence type="ECO:0000256" key="1">
    <source>
        <dbReference type="ARBA" id="ARBA00005964"/>
    </source>
</evidence>
<dbReference type="PROSITE" id="PS00122">
    <property type="entry name" value="CARBOXYLESTERASE_B_1"/>
    <property type="match status" value="1"/>
</dbReference>
<dbReference type="Pfam" id="PF00135">
    <property type="entry name" value="COesterase"/>
    <property type="match status" value="1"/>
</dbReference>
<comment type="similarity">
    <text evidence="1 3">Belongs to the type-B carboxylesterase/lipase family.</text>
</comment>
<reference evidence="5 6" key="1">
    <citation type="journal article" date="2018" name="Nat. Ecol. Evol.">
        <title>Pezizomycetes genomes reveal the molecular basis of ectomycorrhizal truffle lifestyle.</title>
        <authorList>
            <person name="Murat C."/>
            <person name="Payen T."/>
            <person name="Noel B."/>
            <person name="Kuo A."/>
            <person name="Morin E."/>
            <person name="Chen J."/>
            <person name="Kohler A."/>
            <person name="Krizsan K."/>
            <person name="Balestrini R."/>
            <person name="Da Silva C."/>
            <person name="Montanini B."/>
            <person name="Hainaut M."/>
            <person name="Levati E."/>
            <person name="Barry K.W."/>
            <person name="Belfiori B."/>
            <person name="Cichocki N."/>
            <person name="Clum A."/>
            <person name="Dockter R.B."/>
            <person name="Fauchery L."/>
            <person name="Guy J."/>
            <person name="Iotti M."/>
            <person name="Le Tacon F."/>
            <person name="Lindquist E.A."/>
            <person name="Lipzen A."/>
            <person name="Malagnac F."/>
            <person name="Mello A."/>
            <person name="Molinier V."/>
            <person name="Miyauchi S."/>
            <person name="Poulain J."/>
            <person name="Riccioni C."/>
            <person name="Rubini A."/>
            <person name="Sitrit Y."/>
            <person name="Splivallo R."/>
            <person name="Traeger S."/>
            <person name="Wang M."/>
            <person name="Zifcakova L."/>
            <person name="Wipf D."/>
            <person name="Zambonelli A."/>
            <person name="Paolocci F."/>
            <person name="Nowrousian M."/>
            <person name="Ottonello S."/>
            <person name="Baldrian P."/>
            <person name="Spatafora J.W."/>
            <person name="Henrissat B."/>
            <person name="Nagy L.G."/>
            <person name="Aury J.M."/>
            <person name="Wincker P."/>
            <person name="Grigoriev I.V."/>
            <person name="Bonfante P."/>
            <person name="Martin F.M."/>
        </authorList>
    </citation>
    <scope>NUCLEOTIDE SEQUENCE [LARGE SCALE GENOMIC DNA]</scope>
    <source>
        <strain evidence="5 6">CCBAS932</strain>
    </source>
</reference>
<dbReference type="InParanoid" id="A0A3N4KSS5"/>
<proteinExistence type="inferred from homology"/>
<dbReference type="Gene3D" id="3.40.50.1820">
    <property type="entry name" value="alpha/beta hydrolase"/>
    <property type="match status" value="1"/>
</dbReference>
<dbReference type="OrthoDB" id="408631at2759"/>
<dbReference type="PANTHER" id="PTHR11559">
    <property type="entry name" value="CARBOXYLESTERASE"/>
    <property type="match status" value="1"/>
</dbReference>
<dbReference type="InterPro" id="IPR029058">
    <property type="entry name" value="AB_hydrolase_fold"/>
</dbReference>
<keyword evidence="3" id="KW-0732">Signal</keyword>
<evidence type="ECO:0000256" key="2">
    <source>
        <dbReference type="ARBA" id="ARBA00022801"/>
    </source>
</evidence>
<evidence type="ECO:0000313" key="5">
    <source>
        <dbReference type="EMBL" id="RPB11391.1"/>
    </source>
</evidence>
<dbReference type="AlphaFoldDB" id="A0A3N4KSS5"/>
<dbReference type="STRING" id="1392247.A0A3N4KSS5"/>
<dbReference type="EMBL" id="ML119136">
    <property type="protein sequence ID" value="RPB11391.1"/>
    <property type="molecule type" value="Genomic_DNA"/>
</dbReference>
<dbReference type="PROSITE" id="PS00941">
    <property type="entry name" value="CARBOXYLESTERASE_B_2"/>
    <property type="match status" value="1"/>
</dbReference>
<accession>A0A3N4KSS5</accession>
<dbReference type="InterPro" id="IPR019819">
    <property type="entry name" value="Carboxylesterase_B_CS"/>
</dbReference>
<dbReference type="PROSITE" id="PS51257">
    <property type="entry name" value="PROKAR_LIPOPROTEIN"/>
    <property type="match status" value="1"/>
</dbReference>
<evidence type="ECO:0000313" key="6">
    <source>
        <dbReference type="Proteomes" id="UP000277580"/>
    </source>
</evidence>
<dbReference type="EC" id="3.1.1.-" evidence="3"/>
<feature type="domain" description="Carboxylesterase type B" evidence="4">
    <location>
        <begin position="36"/>
        <end position="499"/>
    </location>
</feature>
<name>A0A3N4KSS5_9PEZI</name>
<evidence type="ECO:0000259" key="4">
    <source>
        <dbReference type="Pfam" id="PF00135"/>
    </source>
</evidence>
<dbReference type="GO" id="GO:0016787">
    <property type="term" value="F:hydrolase activity"/>
    <property type="evidence" value="ECO:0007669"/>
    <property type="project" value="UniProtKB-KW"/>
</dbReference>
<sequence length="521" mass="57106">MALKPLLLLLSLYSTLISCAPTSELPIIDLGYVQQRATVYNSTNDYYIFKNVRFAAPPFGDLRFRKPTPPDYEGKIQDGNITGTECVQTLPGMAVEAGEGILSGETYTIGTEDCLYLDVYVPASLKATDKAPVLQWFFGGGYMFGSKEMWGDPAELIKSADEPMIYVASNYRLGAFGWLADANQDIDVNVGLHDVRAAMDWVNDHISKFGGDPERVTVIGESAGGGVIMHTIVAYGGEHSPPPFKQAILQSPGLLADRNSFERRSSGYQNFQNSANCTSLECLRAASTETLTVANDAVLKSGLMVPTPVADGDYIPDLATILLSEGKFHHIDSIIASNTWYEAGLFILTIGNVTSETFRDFAQGNIANISASSLARLEELYPKGSNEAEEYKRVADLMQDVFINCNVVALAKAFGDDTYRYIFNVSRAWHGDDVLYNFYNPGIDVPGAPPVSVWAAKVHQEYLTDYTVNGDPGCADTPSCFTKYGTEETSLMITDENVEILSADPWNNERVDFLINGVWEN</sequence>
<dbReference type="InterPro" id="IPR050309">
    <property type="entry name" value="Type-B_Carboxylest/Lipase"/>
</dbReference>
<keyword evidence="2 3" id="KW-0378">Hydrolase</keyword>
<feature type="chain" id="PRO_5017852080" description="Carboxylic ester hydrolase" evidence="3">
    <location>
        <begin position="20"/>
        <end position="521"/>
    </location>
</feature>
<organism evidence="5 6">
    <name type="scientific">Morchella conica CCBAS932</name>
    <dbReference type="NCBI Taxonomy" id="1392247"/>
    <lineage>
        <taxon>Eukaryota</taxon>
        <taxon>Fungi</taxon>
        <taxon>Dikarya</taxon>
        <taxon>Ascomycota</taxon>
        <taxon>Pezizomycotina</taxon>
        <taxon>Pezizomycetes</taxon>
        <taxon>Pezizales</taxon>
        <taxon>Morchellaceae</taxon>
        <taxon>Morchella</taxon>
    </lineage>
</organism>
<feature type="signal peptide" evidence="3">
    <location>
        <begin position="1"/>
        <end position="19"/>
    </location>
</feature>
<dbReference type="InterPro" id="IPR019826">
    <property type="entry name" value="Carboxylesterase_B_AS"/>
</dbReference>
<dbReference type="InterPro" id="IPR002018">
    <property type="entry name" value="CarbesteraseB"/>
</dbReference>
<gene>
    <name evidence="5" type="ORF">P167DRAFT_606533</name>
</gene>
<dbReference type="Proteomes" id="UP000277580">
    <property type="component" value="Unassembled WGS sequence"/>
</dbReference>
<dbReference type="SUPFAM" id="SSF53474">
    <property type="entry name" value="alpha/beta-Hydrolases"/>
    <property type="match status" value="1"/>
</dbReference>
<keyword evidence="6" id="KW-1185">Reference proteome</keyword>